<dbReference type="PROSITE" id="PS51257">
    <property type="entry name" value="PROKAR_LIPOPROTEIN"/>
    <property type="match status" value="1"/>
</dbReference>
<keyword evidence="2" id="KW-1185">Reference proteome</keyword>
<dbReference type="EMBL" id="QOZG01000002">
    <property type="protein sequence ID" value="RCS24951.1"/>
    <property type="molecule type" value="Genomic_DNA"/>
</dbReference>
<evidence type="ECO:0000313" key="2">
    <source>
        <dbReference type="Proteomes" id="UP000253420"/>
    </source>
</evidence>
<gene>
    <name evidence="1" type="ORF">DUT91_05760</name>
</gene>
<name>A0A368K6U2_9HYPH</name>
<protein>
    <recommendedName>
        <fullName evidence="3">Lipoprotein</fullName>
    </recommendedName>
</protein>
<reference evidence="1 2" key="1">
    <citation type="submission" date="2018-07" db="EMBL/GenBank/DDBJ databases">
        <title>The draft genome of Phyllobacterium salinisoli.</title>
        <authorList>
            <person name="Liu L."/>
            <person name="Li L."/>
            <person name="Zhang X."/>
            <person name="Liang L."/>
        </authorList>
    </citation>
    <scope>NUCLEOTIDE SEQUENCE [LARGE SCALE GENOMIC DNA]</scope>
    <source>
        <strain evidence="1 2">LLAN61</strain>
    </source>
</reference>
<dbReference type="RefSeq" id="WP_114439397.1">
    <property type="nucleotide sequence ID" value="NZ_QOZG01000002.1"/>
</dbReference>
<comment type="caution">
    <text evidence="1">The sequence shown here is derived from an EMBL/GenBank/DDBJ whole genome shotgun (WGS) entry which is preliminary data.</text>
</comment>
<dbReference type="AlphaFoldDB" id="A0A368K6U2"/>
<evidence type="ECO:0008006" key="3">
    <source>
        <dbReference type="Google" id="ProtNLM"/>
    </source>
</evidence>
<dbReference type="Proteomes" id="UP000253420">
    <property type="component" value="Unassembled WGS sequence"/>
</dbReference>
<evidence type="ECO:0000313" key="1">
    <source>
        <dbReference type="EMBL" id="RCS24951.1"/>
    </source>
</evidence>
<organism evidence="1 2">
    <name type="scientific">Phyllobacterium salinisoli</name>
    <dbReference type="NCBI Taxonomy" id="1899321"/>
    <lineage>
        <taxon>Bacteria</taxon>
        <taxon>Pseudomonadati</taxon>
        <taxon>Pseudomonadota</taxon>
        <taxon>Alphaproteobacteria</taxon>
        <taxon>Hyphomicrobiales</taxon>
        <taxon>Phyllobacteriaceae</taxon>
        <taxon>Phyllobacterium</taxon>
    </lineage>
</organism>
<sequence length="151" mass="16165">MKIALFLIPIAVPVVAALAGCAGINYVSQKYAGQPSVEYRAKDGTTYRIVDNRREERLMIGPSISSSATDGFIKGLSLGSGIGATPPVVSRDAAEEYLASTGRKCESRDITLVVDPYYEVRYSCSSTLYRRGRTEPLAQPTTTGALPGTLL</sequence>
<accession>A0A368K6U2</accession>
<proteinExistence type="predicted"/>
<dbReference type="OrthoDB" id="8116421at2"/>